<keyword evidence="1" id="KW-0732">Signal</keyword>
<dbReference type="KEGG" id="ares:IWH25_03850"/>
<organism evidence="2 3">
    <name type="scientific">Azospira restricta</name>
    <dbReference type="NCBI Taxonomy" id="404405"/>
    <lineage>
        <taxon>Bacteria</taxon>
        <taxon>Pseudomonadati</taxon>
        <taxon>Pseudomonadota</taxon>
        <taxon>Betaproteobacteria</taxon>
        <taxon>Rhodocyclales</taxon>
        <taxon>Rhodocyclaceae</taxon>
        <taxon>Azospira</taxon>
    </lineage>
</organism>
<gene>
    <name evidence="2" type="ORF">IWH25_03850</name>
</gene>
<evidence type="ECO:0000313" key="3">
    <source>
        <dbReference type="Proteomes" id="UP000663444"/>
    </source>
</evidence>
<accession>A0A974SQC2</accession>
<evidence type="ECO:0000313" key="2">
    <source>
        <dbReference type="EMBL" id="QRJ64496.1"/>
    </source>
</evidence>
<feature type="chain" id="PRO_5037800026" description="Lipoprotein" evidence="1">
    <location>
        <begin position="30"/>
        <end position="169"/>
    </location>
</feature>
<keyword evidence="3" id="KW-1185">Reference proteome</keyword>
<protein>
    <recommendedName>
        <fullName evidence="4">Lipoprotein</fullName>
    </recommendedName>
</protein>
<dbReference type="RefSeq" id="WP_203388041.1">
    <property type="nucleotide sequence ID" value="NZ_CP064781.1"/>
</dbReference>
<proteinExistence type="predicted"/>
<dbReference type="Proteomes" id="UP000663444">
    <property type="component" value="Chromosome"/>
</dbReference>
<reference evidence="2" key="1">
    <citation type="submission" date="2020-11" db="EMBL/GenBank/DDBJ databases">
        <title>Azospira restricta DSM 18626 genome sequence.</title>
        <authorList>
            <person name="Moe W.M."/>
        </authorList>
    </citation>
    <scope>NUCLEOTIDE SEQUENCE</scope>
    <source>
        <strain evidence="2">DSM 18626</strain>
    </source>
</reference>
<dbReference type="AlphaFoldDB" id="A0A974SQC2"/>
<evidence type="ECO:0000256" key="1">
    <source>
        <dbReference type="SAM" id="SignalP"/>
    </source>
</evidence>
<name>A0A974SQC2_9RHOO</name>
<dbReference type="EMBL" id="CP064781">
    <property type="protein sequence ID" value="QRJ64496.1"/>
    <property type="molecule type" value="Genomic_DNA"/>
</dbReference>
<feature type="signal peptide" evidence="1">
    <location>
        <begin position="1"/>
        <end position="29"/>
    </location>
</feature>
<sequence length="169" mass="17935">MTAQTGTRRGLAAGSSLFLAAFMLTLALAACRPAADVVHGNGKRIEAKWEARQLLIVGDDRTGIARIFHTRAAPSLIGELRAPGRKAVRDIRIDEARGRIWVLGEAAVYLHDARSWTLIRSIPAPVAAVERLELDGAGAPQLLAEDGSVVARINPAAGFGVERLRLAGG</sequence>
<evidence type="ECO:0008006" key="4">
    <source>
        <dbReference type="Google" id="ProtNLM"/>
    </source>
</evidence>